<dbReference type="AlphaFoldDB" id="A0A0L0H8A5"/>
<dbReference type="Proteomes" id="UP000053201">
    <property type="component" value="Unassembled WGS sequence"/>
</dbReference>
<dbReference type="eggNOG" id="ENOG502SYF3">
    <property type="taxonomic scope" value="Eukaryota"/>
</dbReference>
<dbReference type="VEuPathDB" id="FungiDB:SPPG_07748"/>
<feature type="region of interest" description="Disordered" evidence="5">
    <location>
        <begin position="225"/>
        <end position="251"/>
    </location>
</feature>
<dbReference type="PANTHER" id="PTHR23112:SF0">
    <property type="entry name" value="TRANSMEMBRANE PROTEIN 116"/>
    <property type="match status" value="1"/>
</dbReference>
<gene>
    <name evidence="7" type="ORF">SPPG_07748</name>
</gene>
<evidence type="ECO:0000256" key="1">
    <source>
        <dbReference type="ARBA" id="ARBA00004141"/>
    </source>
</evidence>
<dbReference type="GO" id="GO:0005886">
    <property type="term" value="C:plasma membrane"/>
    <property type="evidence" value="ECO:0007669"/>
    <property type="project" value="TreeGrafter"/>
</dbReference>
<feature type="transmembrane region" description="Helical" evidence="6">
    <location>
        <begin position="145"/>
        <end position="166"/>
    </location>
</feature>
<dbReference type="GeneID" id="27690945"/>
<evidence type="ECO:0000256" key="6">
    <source>
        <dbReference type="SAM" id="Phobius"/>
    </source>
</evidence>
<feature type="transmembrane region" description="Helical" evidence="6">
    <location>
        <begin position="68"/>
        <end position="85"/>
    </location>
</feature>
<dbReference type="OMA" id="RICKRYV"/>
<reference evidence="7 8" key="1">
    <citation type="submission" date="2009-08" db="EMBL/GenBank/DDBJ databases">
        <title>The Genome Sequence of Spizellomyces punctatus strain DAOM BR117.</title>
        <authorList>
            <consortium name="The Broad Institute Genome Sequencing Platform"/>
            <person name="Russ C."/>
            <person name="Cuomo C."/>
            <person name="Shea T."/>
            <person name="Young S.K."/>
            <person name="Zeng Q."/>
            <person name="Koehrsen M."/>
            <person name="Haas B."/>
            <person name="Borodovsky M."/>
            <person name="Guigo R."/>
            <person name="Alvarado L."/>
            <person name="Berlin A."/>
            <person name="Bochicchio J."/>
            <person name="Borenstein D."/>
            <person name="Chapman S."/>
            <person name="Chen Z."/>
            <person name="Engels R."/>
            <person name="Freedman E."/>
            <person name="Gellesch M."/>
            <person name="Goldberg J."/>
            <person name="Griggs A."/>
            <person name="Gujja S."/>
            <person name="Heiman D."/>
            <person name="Hepburn T."/>
            <person name="Howarth C."/>
            <person name="Jen D."/>
            <person name="Larson L."/>
            <person name="Lewis B."/>
            <person name="Mehta T."/>
            <person name="Park D."/>
            <person name="Pearson M."/>
            <person name="Roberts A."/>
            <person name="Saif S."/>
            <person name="Shenoy N."/>
            <person name="Sisk P."/>
            <person name="Stolte C."/>
            <person name="Sykes S."/>
            <person name="Thomson T."/>
            <person name="Walk T."/>
            <person name="White J."/>
            <person name="Yandava C."/>
            <person name="Burger G."/>
            <person name="Gray M.W."/>
            <person name="Holland P.W.H."/>
            <person name="King N."/>
            <person name="Lang F.B.F."/>
            <person name="Roger A.J."/>
            <person name="Ruiz-Trillo I."/>
            <person name="Lander E."/>
            <person name="Nusbaum C."/>
        </authorList>
    </citation>
    <scope>NUCLEOTIDE SEQUENCE [LARGE SCALE GENOMIC DNA]</scope>
    <source>
        <strain evidence="7 8">DAOM BR117</strain>
    </source>
</reference>
<evidence type="ECO:0000256" key="5">
    <source>
        <dbReference type="SAM" id="MobiDB-lite"/>
    </source>
</evidence>
<feature type="transmembrane region" description="Helical" evidence="6">
    <location>
        <begin position="186"/>
        <end position="210"/>
    </location>
</feature>
<dbReference type="PANTHER" id="PTHR23112">
    <property type="entry name" value="G PROTEIN-COUPLED RECEPTOR 157-RELATED"/>
    <property type="match status" value="1"/>
</dbReference>
<accession>A0A0L0H8A5</accession>
<dbReference type="SUPFAM" id="SSF81321">
    <property type="entry name" value="Family A G protein-coupled receptor-like"/>
    <property type="match status" value="1"/>
</dbReference>
<dbReference type="OrthoDB" id="2098790at2759"/>
<keyword evidence="3 6" id="KW-1133">Transmembrane helix</keyword>
<sequence length="404" mass="44732">MDMDRIDMEKRETTEWEFPAGVMQPSPMASHAIHGIALVLIILSLFGSLFMLVYGIATKRYKTIGERFPLYTALLAICWSVSHSFDHSYMWLKDGVPPALPACRTLGALMGGFLLAEICMMNVVSICIYLTVYHSRTMHFGSYDWILWAMSLGCGAVFAIVGSAIGAFGPDVHWCFLDMRTSVGRIYMFILAIPCTLALVVPATCYFLVYRKIMAVENAMKRGSKANKTNKQQSLSYKAQSSSEPALDDPMGRFSVANGDAPGRITASSRNKVIVAKLIDFIAADVLTFSGAVAYTVGVGVFQKEPIWLSFWVAMSINSSGWLNTAVFIRQLIRRRRNYNAQRSAHRSKANINKSMSAYPLQGTLRGDPNNVASRINIEELMPPVPVLKRLSLPRHSAEESGSV</sequence>
<proteinExistence type="predicted"/>
<dbReference type="RefSeq" id="XP_016604963.1">
    <property type="nucleotide sequence ID" value="XM_016755907.1"/>
</dbReference>
<dbReference type="Gene3D" id="1.20.1070.10">
    <property type="entry name" value="Rhodopsin 7-helix transmembrane proteins"/>
    <property type="match status" value="1"/>
</dbReference>
<evidence type="ECO:0000313" key="8">
    <source>
        <dbReference type="Proteomes" id="UP000053201"/>
    </source>
</evidence>
<feature type="transmembrane region" description="Helical" evidence="6">
    <location>
        <begin position="32"/>
        <end position="56"/>
    </location>
</feature>
<dbReference type="EMBL" id="KQ257466">
    <property type="protein sequence ID" value="KNC96923.1"/>
    <property type="molecule type" value="Genomic_DNA"/>
</dbReference>
<dbReference type="InParanoid" id="A0A0L0H8A5"/>
<feature type="compositionally biased region" description="Polar residues" evidence="5">
    <location>
        <begin position="226"/>
        <end position="244"/>
    </location>
</feature>
<organism evidence="7 8">
    <name type="scientific">Spizellomyces punctatus (strain DAOM BR117)</name>
    <dbReference type="NCBI Taxonomy" id="645134"/>
    <lineage>
        <taxon>Eukaryota</taxon>
        <taxon>Fungi</taxon>
        <taxon>Fungi incertae sedis</taxon>
        <taxon>Chytridiomycota</taxon>
        <taxon>Chytridiomycota incertae sedis</taxon>
        <taxon>Chytridiomycetes</taxon>
        <taxon>Spizellomycetales</taxon>
        <taxon>Spizellomycetaceae</taxon>
        <taxon>Spizellomyces</taxon>
    </lineage>
</organism>
<evidence type="ECO:0000256" key="3">
    <source>
        <dbReference type="ARBA" id="ARBA00022989"/>
    </source>
</evidence>
<evidence type="ECO:0008006" key="9">
    <source>
        <dbReference type="Google" id="ProtNLM"/>
    </source>
</evidence>
<evidence type="ECO:0000313" key="7">
    <source>
        <dbReference type="EMBL" id="KNC96923.1"/>
    </source>
</evidence>
<evidence type="ECO:0000256" key="2">
    <source>
        <dbReference type="ARBA" id="ARBA00022692"/>
    </source>
</evidence>
<keyword evidence="4 6" id="KW-0472">Membrane</keyword>
<feature type="transmembrane region" description="Helical" evidence="6">
    <location>
        <begin position="278"/>
        <end position="301"/>
    </location>
</feature>
<evidence type="ECO:0000256" key="4">
    <source>
        <dbReference type="ARBA" id="ARBA00023136"/>
    </source>
</evidence>
<keyword evidence="2 6" id="KW-0812">Transmembrane</keyword>
<name>A0A0L0H8A5_SPIPD</name>
<dbReference type="GO" id="GO:0004930">
    <property type="term" value="F:G protein-coupled receptor activity"/>
    <property type="evidence" value="ECO:0007669"/>
    <property type="project" value="TreeGrafter"/>
</dbReference>
<comment type="subcellular location">
    <subcellularLocation>
        <location evidence="1">Membrane</location>
        <topology evidence="1">Multi-pass membrane protein</topology>
    </subcellularLocation>
</comment>
<feature type="transmembrane region" description="Helical" evidence="6">
    <location>
        <begin position="307"/>
        <end position="329"/>
    </location>
</feature>
<dbReference type="GO" id="GO:0007189">
    <property type="term" value="P:adenylate cyclase-activating G protein-coupled receptor signaling pathway"/>
    <property type="evidence" value="ECO:0007669"/>
    <property type="project" value="TreeGrafter"/>
</dbReference>
<feature type="transmembrane region" description="Helical" evidence="6">
    <location>
        <begin position="105"/>
        <end position="133"/>
    </location>
</feature>
<keyword evidence="8" id="KW-1185">Reference proteome</keyword>
<protein>
    <recommendedName>
        <fullName evidence="9">G-protein coupled receptors family 2 profile 2 domain-containing protein</fullName>
    </recommendedName>
</protein>